<dbReference type="CDD" id="cd00130">
    <property type="entry name" value="PAS"/>
    <property type="match status" value="1"/>
</dbReference>
<dbReference type="InterPro" id="IPR000160">
    <property type="entry name" value="GGDEF_dom"/>
</dbReference>
<dbReference type="PROSITE" id="PS50883">
    <property type="entry name" value="EAL"/>
    <property type="match status" value="1"/>
</dbReference>
<dbReference type="InterPro" id="IPR035919">
    <property type="entry name" value="EAL_sf"/>
</dbReference>
<dbReference type="CDD" id="cd01948">
    <property type="entry name" value="EAL"/>
    <property type="match status" value="1"/>
</dbReference>
<dbReference type="STRING" id="1545044.SAMN05444276_1011033"/>
<dbReference type="Gene3D" id="3.30.70.270">
    <property type="match status" value="1"/>
</dbReference>
<name>A0A1H2TPP9_9RHOB</name>
<dbReference type="Gene3D" id="3.30.450.20">
    <property type="entry name" value="PAS domain"/>
    <property type="match status" value="1"/>
</dbReference>
<feature type="domain" description="EAL" evidence="2">
    <location>
        <begin position="322"/>
        <end position="570"/>
    </location>
</feature>
<dbReference type="NCBIfam" id="TIGR00229">
    <property type="entry name" value="sensory_box"/>
    <property type="match status" value="1"/>
</dbReference>
<dbReference type="Gene3D" id="3.20.20.450">
    <property type="entry name" value="EAL domain"/>
    <property type="match status" value="1"/>
</dbReference>
<dbReference type="SUPFAM" id="SSF55073">
    <property type="entry name" value="Nucleotide cyclase"/>
    <property type="match status" value="1"/>
</dbReference>
<dbReference type="OrthoDB" id="9814202at2"/>
<dbReference type="InterPro" id="IPR001610">
    <property type="entry name" value="PAC"/>
</dbReference>
<keyword evidence="5" id="KW-1185">Reference proteome</keyword>
<dbReference type="InterPro" id="IPR029787">
    <property type="entry name" value="Nucleotide_cyclase"/>
</dbReference>
<proteinExistence type="predicted"/>
<dbReference type="PROSITE" id="PS50113">
    <property type="entry name" value="PAC"/>
    <property type="match status" value="1"/>
</dbReference>
<evidence type="ECO:0000313" key="5">
    <source>
        <dbReference type="Proteomes" id="UP000182944"/>
    </source>
</evidence>
<dbReference type="InterPro" id="IPR043128">
    <property type="entry name" value="Rev_trsase/Diguanyl_cyclase"/>
</dbReference>
<dbReference type="InterPro" id="IPR052155">
    <property type="entry name" value="Biofilm_reg_signaling"/>
</dbReference>
<dbReference type="CDD" id="cd01949">
    <property type="entry name" value="GGDEF"/>
    <property type="match status" value="1"/>
</dbReference>
<dbReference type="SMART" id="SM00086">
    <property type="entry name" value="PAC"/>
    <property type="match status" value="1"/>
</dbReference>
<dbReference type="InterPro" id="IPR001633">
    <property type="entry name" value="EAL_dom"/>
</dbReference>
<dbReference type="Pfam" id="PF08447">
    <property type="entry name" value="PAS_3"/>
    <property type="match status" value="1"/>
</dbReference>
<dbReference type="EMBL" id="FNNA01000001">
    <property type="protein sequence ID" value="SDW45963.1"/>
    <property type="molecule type" value="Genomic_DNA"/>
</dbReference>
<evidence type="ECO:0000259" key="2">
    <source>
        <dbReference type="PROSITE" id="PS50883"/>
    </source>
</evidence>
<dbReference type="Proteomes" id="UP000182944">
    <property type="component" value="Unassembled WGS sequence"/>
</dbReference>
<dbReference type="PANTHER" id="PTHR44757">
    <property type="entry name" value="DIGUANYLATE CYCLASE DGCP"/>
    <property type="match status" value="1"/>
</dbReference>
<reference evidence="5" key="1">
    <citation type="submission" date="2016-10" db="EMBL/GenBank/DDBJ databases">
        <authorList>
            <person name="Varghese N."/>
            <person name="Submissions S."/>
        </authorList>
    </citation>
    <scope>NUCLEOTIDE SEQUENCE [LARGE SCALE GENOMIC DNA]</scope>
    <source>
        <strain evidence="5">DSM 29303</strain>
    </source>
</reference>
<feature type="domain" description="GGDEF" evidence="3">
    <location>
        <begin position="183"/>
        <end position="313"/>
    </location>
</feature>
<dbReference type="InterPro" id="IPR000014">
    <property type="entry name" value="PAS"/>
</dbReference>
<dbReference type="Pfam" id="PF00563">
    <property type="entry name" value="EAL"/>
    <property type="match status" value="1"/>
</dbReference>
<dbReference type="SMART" id="SM00267">
    <property type="entry name" value="GGDEF"/>
    <property type="match status" value="1"/>
</dbReference>
<dbReference type="RefSeq" id="WP_036732586.1">
    <property type="nucleotide sequence ID" value="NZ_FNNA01000001.1"/>
</dbReference>
<dbReference type="PROSITE" id="PS50887">
    <property type="entry name" value="GGDEF"/>
    <property type="match status" value="1"/>
</dbReference>
<dbReference type="SUPFAM" id="SSF55785">
    <property type="entry name" value="PYP-like sensor domain (PAS domain)"/>
    <property type="match status" value="1"/>
</dbReference>
<protein>
    <submittedName>
        <fullName evidence="4">PAS domain S-box-containing protein/diguanylate cyclase (GGDEF) domain-containing protein</fullName>
    </submittedName>
</protein>
<dbReference type="Pfam" id="PF00990">
    <property type="entry name" value="GGDEF"/>
    <property type="match status" value="1"/>
</dbReference>
<dbReference type="InterPro" id="IPR035965">
    <property type="entry name" value="PAS-like_dom_sf"/>
</dbReference>
<dbReference type="NCBIfam" id="TIGR00254">
    <property type="entry name" value="GGDEF"/>
    <property type="match status" value="1"/>
</dbReference>
<dbReference type="SUPFAM" id="SSF141868">
    <property type="entry name" value="EAL domain-like"/>
    <property type="match status" value="1"/>
</dbReference>
<gene>
    <name evidence="4" type="ORF">SAMN05444276_1011033</name>
</gene>
<dbReference type="AlphaFoldDB" id="A0A1H2TPP9"/>
<sequence length="570" mass="62412">MTTFWPEPADRFDRVAIAEGAPGDVSAEGALRRSRERYGALLRAGALVMWRSDPAGRVLAAAGWHELTGCPDESALDRGFLDRVHPEDRGLLDFRGREPTDGLETDCRVHDREGRWRWVRARGVLLPAADGFEAEWVGTLEDIHDQRRALDRARYLAEHDALTGLGNRRTLAANLVRLRDKQASATVVMLDVDRFKAVNDLYGHQQGDRFLVRLAQMLGAAAPAHSVCARMGGDEFCVVVADRAEARAVCAALEAAASAGVGVGELVIPLTVSAGLADADWDEPDPVSRVLHKADLALRRAKAAGLPLVVHDPQMQAESDLRDRLLSAMGAACRNDEFFLEYQPIVDVDSGRAVSHEALIRWQHPQFGRIEPSLFVRLAEENGMITELGRWVLTRACAEMARLDPSVRVNLNVSARQLAVPGFADEALAIARAHGVAPQRLTLELTESVNMAELAGSDAFAGLRRHGFGTVLDDFGTEYAVLSHIGSGHFDGIKLSRGFIETCGDARPRIVLRHVVNLCRDLGMAVVAEGIETEAERDCLRSLGVRLMQGYHFDRPRRVDELPGALRIPA</sequence>
<dbReference type="PANTHER" id="PTHR44757:SF2">
    <property type="entry name" value="BIOFILM ARCHITECTURE MAINTENANCE PROTEIN MBAA"/>
    <property type="match status" value="1"/>
</dbReference>
<accession>A0A1H2TPP9</accession>
<dbReference type="InterPro" id="IPR000700">
    <property type="entry name" value="PAS-assoc_C"/>
</dbReference>
<feature type="domain" description="PAC" evidence="1">
    <location>
        <begin position="103"/>
        <end position="155"/>
    </location>
</feature>
<evidence type="ECO:0000313" key="4">
    <source>
        <dbReference type="EMBL" id="SDW45963.1"/>
    </source>
</evidence>
<evidence type="ECO:0000259" key="3">
    <source>
        <dbReference type="PROSITE" id="PS50887"/>
    </source>
</evidence>
<dbReference type="SMART" id="SM00052">
    <property type="entry name" value="EAL"/>
    <property type="match status" value="1"/>
</dbReference>
<organism evidence="4 5">
    <name type="scientific">Paracoccus sanguinis</name>
    <dbReference type="NCBI Taxonomy" id="1545044"/>
    <lineage>
        <taxon>Bacteria</taxon>
        <taxon>Pseudomonadati</taxon>
        <taxon>Pseudomonadota</taxon>
        <taxon>Alphaproteobacteria</taxon>
        <taxon>Rhodobacterales</taxon>
        <taxon>Paracoccaceae</taxon>
        <taxon>Paracoccus</taxon>
    </lineage>
</organism>
<dbReference type="InterPro" id="IPR013655">
    <property type="entry name" value="PAS_fold_3"/>
</dbReference>
<evidence type="ECO:0000259" key="1">
    <source>
        <dbReference type="PROSITE" id="PS50113"/>
    </source>
</evidence>